<dbReference type="PANTHER" id="PTHR11690:SF300">
    <property type="entry name" value="PICKPOCKET PROTEIN 19"/>
    <property type="match status" value="1"/>
</dbReference>
<evidence type="ECO:0000256" key="10">
    <source>
        <dbReference type="ARBA" id="ARBA00023201"/>
    </source>
</evidence>
<dbReference type="PhylomeDB" id="T1JEH2"/>
<keyword evidence="11 12" id="KW-0407">Ion channel</keyword>
<dbReference type="PRINTS" id="PR01078">
    <property type="entry name" value="AMINACHANNEL"/>
</dbReference>
<evidence type="ECO:0000313" key="15">
    <source>
        <dbReference type="Proteomes" id="UP000014500"/>
    </source>
</evidence>
<keyword evidence="3 12" id="KW-0813">Transport</keyword>
<dbReference type="STRING" id="126957.T1JEH2"/>
<evidence type="ECO:0000256" key="11">
    <source>
        <dbReference type="ARBA" id="ARBA00023303"/>
    </source>
</evidence>
<evidence type="ECO:0000256" key="6">
    <source>
        <dbReference type="ARBA" id="ARBA00022989"/>
    </source>
</evidence>
<keyword evidence="9 13" id="KW-0472">Membrane</keyword>
<evidence type="ECO:0000256" key="12">
    <source>
        <dbReference type="RuleBase" id="RU000679"/>
    </source>
</evidence>
<dbReference type="GO" id="GO:0005886">
    <property type="term" value="C:plasma membrane"/>
    <property type="evidence" value="ECO:0007669"/>
    <property type="project" value="TreeGrafter"/>
</dbReference>
<evidence type="ECO:0000256" key="9">
    <source>
        <dbReference type="ARBA" id="ARBA00023136"/>
    </source>
</evidence>
<dbReference type="PANTHER" id="PTHR11690">
    <property type="entry name" value="AMILORIDE-SENSITIVE SODIUM CHANNEL-RELATED"/>
    <property type="match status" value="1"/>
</dbReference>
<feature type="transmembrane region" description="Helical" evidence="13">
    <location>
        <begin position="148"/>
        <end position="170"/>
    </location>
</feature>
<keyword evidence="7" id="KW-0915">Sodium</keyword>
<evidence type="ECO:0000256" key="2">
    <source>
        <dbReference type="ARBA" id="ARBA00007193"/>
    </source>
</evidence>
<evidence type="ECO:0000256" key="8">
    <source>
        <dbReference type="ARBA" id="ARBA00023065"/>
    </source>
</evidence>
<reference evidence="15" key="1">
    <citation type="submission" date="2011-05" db="EMBL/GenBank/DDBJ databases">
        <authorList>
            <person name="Richards S.R."/>
            <person name="Qu J."/>
            <person name="Jiang H."/>
            <person name="Jhangiani S.N."/>
            <person name="Agravi P."/>
            <person name="Goodspeed R."/>
            <person name="Gross S."/>
            <person name="Mandapat C."/>
            <person name="Jackson L."/>
            <person name="Mathew T."/>
            <person name="Pu L."/>
            <person name="Thornton R."/>
            <person name="Saada N."/>
            <person name="Wilczek-Boney K.B."/>
            <person name="Lee S."/>
            <person name="Kovar C."/>
            <person name="Wu Y."/>
            <person name="Scherer S.E."/>
            <person name="Worley K.C."/>
            <person name="Muzny D.M."/>
            <person name="Gibbs R."/>
        </authorList>
    </citation>
    <scope>NUCLEOTIDE SEQUENCE</scope>
    <source>
        <strain evidence="15">Brora</strain>
    </source>
</reference>
<reference evidence="14" key="2">
    <citation type="submission" date="2015-02" db="UniProtKB">
        <authorList>
            <consortium name="EnsemblMetazoa"/>
        </authorList>
    </citation>
    <scope>IDENTIFICATION</scope>
</reference>
<keyword evidence="8 12" id="KW-0406">Ion transport</keyword>
<dbReference type="Pfam" id="PF00858">
    <property type="entry name" value="ASC"/>
    <property type="match status" value="2"/>
</dbReference>
<protein>
    <submittedName>
        <fullName evidence="14">Uncharacterized protein</fullName>
    </submittedName>
</protein>
<keyword evidence="6 13" id="KW-1133">Transmembrane helix</keyword>
<keyword evidence="5 12" id="KW-0812">Transmembrane</keyword>
<dbReference type="Proteomes" id="UP000014500">
    <property type="component" value="Unassembled WGS sequence"/>
</dbReference>
<keyword evidence="10 12" id="KW-0739">Sodium transport</keyword>
<comment type="subcellular location">
    <subcellularLocation>
        <location evidence="1">Membrane</location>
        <topology evidence="1">Multi-pass membrane protein</topology>
    </subcellularLocation>
</comment>
<evidence type="ECO:0000256" key="7">
    <source>
        <dbReference type="ARBA" id="ARBA00023053"/>
    </source>
</evidence>
<dbReference type="EMBL" id="JH432117">
    <property type="status" value="NOT_ANNOTATED_CDS"/>
    <property type="molecule type" value="Genomic_DNA"/>
</dbReference>
<dbReference type="GO" id="GO:0015280">
    <property type="term" value="F:ligand-gated sodium channel activity"/>
    <property type="evidence" value="ECO:0007669"/>
    <property type="project" value="TreeGrafter"/>
</dbReference>
<evidence type="ECO:0000313" key="14">
    <source>
        <dbReference type="EnsemblMetazoa" id="SMAR012218-PA"/>
    </source>
</evidence>
<feature type="transmembrane region" description="Helical" evidence="13">
    <location>
        <begin position="212"/>
        <end position="229"/>
    </location>
</feature>
<proteinExistence type="inferred from homology"/>
<dbReference type="EnsemblMetazoa" id="SMAR012218-RA">
    <property type="protein sequence ID" value="SMAR012218-PA"/>
    <property type="gene ID" value="SMAR012218"/>
</dbReference>
<name>T1JEH2_STRMM</name>
<dbReference type="Gene3D" id="1.10.287.770">
    <property type="entry name" value="YojJ-like"/>
    <property type="match status" value="1"/>
</dbReference>
<keyword evidence="4 12" id="KW-0894">Sodium channel</keyword>
<sequence>MLTYQTNNRIMHYLSYPTAVDVTTKSDDVVLPDLMICSSNTKKMVILWNKTYETLKADASNNLNIRPYLCGNMMKSLMAMSTYGMDELWKATNTNEEVVRVKMKGYSNKTVLQSEIGSVYGICAAFQFHKDSSKSFVGKLLTVNFKKVDDYVCPTAVYNIVLLYLFVMCVDREKLRLTIRQLMKNYANQPICNLTGLDDFVNNRRSCRKRRVFWLLLFLLCTFMLTYQTNNRIMHYLSYPTAVDVTTKSDDVVLPDLMICSSNTKKMVILWNKTYETLKADASNNLNIRPYLCGNMMKSLMAMSTYGMDELWKATNMNEEVVRVKMKGYSNKTVLQSEIGSVYGICAAFQFHKDSSKSFVGKLLTVNFKKVDDYVCPTAVYNIVLLVNDFGKPYFIIHNYLGANPKINLSYKKYLFINLPLCECSNTTHEQYGAANELIDTTDPIAHCSCHRPCEQLMYKPHIEFDKADDKKKLSLTLAITNDKIDVYEERYAYDVIALLSDLGGNLGLFLGQSLLSLPEIIWYLYCVLSNIWRIKPVNKIHHLYGIYKKKMIMRDQLINANGMLKKLKLMLVTISAGLTLYLLQCRLNHYIEEPITKVVSIVQRDNTQFPSITVCGETQNDAMDEAKLHLINQANPTCNNISPWQLFNKNLTELSLKSIWDALNVHETINAEDHLTEITSGYKTPMNITKNLIPLPFGHCSQVHTAKISVLTAKVRITFEFLFPSEVCHQSLWCFVNNPENEVNILAPLTIEYGKINVLTLQILKTKQKNRKLNPCEENKSAYLKLPYISAPNLPVCNTKEDIMSAHLIVEGN</sequence>
<keyword evidence="15" id="KW-1185">Reference proteome</keyword>
<accession>T1JEH2</accession>
<evidence type="ECO:0000256" key="5">
    <source>
        <dbReference type="ARBA" id="ARBA00022692"/>
    </source>
</evidence>
<comment type="similarity">
    <text evidence="2 12">Belongs to the amiloride-sensitive sodium channel (TC 1.A.6) family.</text>
</comment>
<dbReference type="InterPro" id="IPR001873">
    <property type="entry name" value="ENaC"/>
</dbReference>
<evidence type="ECO:0000256" key="1">
    <source>
        <dbReference type="ARBA" id="ARBA00004141"/>
    </source>
</evidence>
<evidence type="ECO:0000256" key="4">
    <source>
        <dbReference type="ARBA" id="ARBA00022461"/>
    </source>
</evidence>
<dbReference type="HOGENOM" id="CLU_346942_0_0_1"/>
<dbReference type="AlphaFoldDB" id="T1JEH2"/>
<evidence type="ECO:0000256" key="13">
    <source>
        <dbReference type="SAM" id="Phobius"/>
    </source>
</evidence>
<organism evidence="14 15">
    <name type="scientific">Strigamia maritima</name>
    <name type="common">European centipede</name>
    <name type="synonym">Geophilus maritimus</name>
    <dbReference type="NCBI Taxonomy" id="126957"/>
    <lineage>
        <taxon>Eukaryota</taxon>
        <taxon>Metazoa</taxon>
        <taxon>Ecdysozoa</taxon>
        <taxon>Arthropoda</taxon>
        <taxon>Myriapoda</taxon>
        <taxon>Chilopoda</taxon>
        <taxon>Pleurostigmophora</taxon>
        <taxon>Geophilomorpha</taxon>
        <taxon>Linotaeniidae</taxon>
        <taxon>Strigamia</taxon>
    </lineage>
</organism>
<feature type="transmembrane region" description="Helical" evidence="13">
    <location>
        <begin position="110"/>
        <end position="128"/>
    </location>
</feature>
<evidence type="ECO:0000256" key="3">
    <source>
        <dbReference type="ARBA" id="ARBA00022448"/>
    </source>
</evidence>